<dbReference type="Gene3D" id="1.10.357.10">
    <property type="entry name" value="Tetracycline Repressor, domain 2"/>
    <property type="match status" value="1"/>
</dbReference>
<dbReference type="Pfam" id="PF00440">
    <property type="entry name" value="TetR_N"/>
    <property type="match status" value="1"/>
</dbReference>
<dbReference type="PANTHER" id="PTHR30055:SF226">
    <property type="entry name" value="HTH-TYPE TRANSCRIPTIONAL REGULATOR PKSA"/>
    <property type="match status" value="1"/>
</dbReference>
<proteinExistence type="predicted"/>
<evidence type="ECO:0000256" key="2">
    <source>
        <dbReference type="PROSITE-ProRule" id="PRU00335"/>
    </source>
</evidence>
<dbReference type="EMBL" id="JAHCQH010000012">
    <property type="protein sequence ID" value="MBS9476022.1"/>
    <property type="molecule type" value="Genomic_DNA"/>
</dbReference>
<name>A0ABS5R6M8_9HYPH</name>
<dbReference type="InterPro" id="IPR009057">
    <property type="entry name" value="Homeodomain-like_sf"/>
</dbReference>
<dbReference type="PRINTS" id="PR00455">
    <property type="entry name" value="HTHTETR"/>
</dbReference>
<feature type="domain" description="HTH tetR-type" evidence="4">
    <location>
        <begin position="34"/>
        <end position="94"/>
    </location>
</feature>
<sequence length="232" mass="24817">MLSMPAAPARLPAPSGRPPGDRPAPSKVAAPRRPEPRRRVLDAAIACFTRSGFHGTSMQQICAEAGMSPGGLYRYFPSKESIILAIIEEEQAARTTLIEVLETAPSFVEGIARMGAALFSREAPAVCIALGPEIYAETARNPALKPTFDAVEAEMNDAILRCFHAAQAKGEVDPGLDGDMVMLLLGAIGDGLILRSRFDPDMPLDRMMPEIAELIGRMLAPRAPTPATDEIP</sequence>
<dbReference type="Proteomes" id="UP001166585">
    <property type="component" value="Unassembled WGS sequence"/>
</dbReference>
<accession>A0ABS5R6M8</accession>
<keyword evidence="6" id="KW-1185">Reference proteome</keyword>
<evidence type="ECO:0000259" key="4">
    <source>
        <dbReference type="PROSITE" id="PS50977"/>
    </source>
</evidence>
<keyword evidence="1 2" id="KW-0238">DNA-binding</keyword>
<reference evidence="5" key="1">
    <citation type="submission" date="2021-05" db="EMBL/GenBank/DDBJ databases">
        <authorList>
            <person name="Sun Q."/>
            <person name="Inoue M."/>
        </authorList>
    </citation>
    <scope>NUCLEOTIDE SEQUENCE</scope>
    <source>
        <strain evidence="5">VKM B-3255</strain>
    </source>
</reference>
<dbReference type="PANTHER" id="PTHR30055">
    <property type="entry name" value="HTH-TYPE TRANSCRIPTIONAL REGULATOR RUTR"/>
    <property type="match status" value="1"/>
</dbReference>
<comment type="caution">
    <text evidence="5">The sequence shown here is derived from an EMBL/GenBank/DDBJ whole genome shotgun (WGS) entry which is preliminary data.</text>
</comment>
<dbReference type="SUPFAM" id="SSF48498">
    <property type="entry name" value="Tetracyclin repressor-like, C-terminal domain"/>
    <property type="match status" value="1"/>
</dbReference>
<dbReference type="InterPro" id="IPR001647">
    <property type="entry name" value="HTH_TetR"/>
</dbReference>
<feature type="region of interest" description="Disordered" evidence="3">
    <location>
        <begin position="1"/>
        <end position="36"/>
    </location>
</feature>
<evidence type="ECO:0000313" key="5">
    <source>
        <dbReference type="EMBL" id="MBS9476022.1"/>
    </source>
</evidence>
<dbReference type="InterPro" id="IPR050109">
    <property type="entry name" value="HTH-type_TetR-like_transc_reg"/>
</dbReference>
<evidence type="ECO:0000256" key="1">
    <source>
        <dbReference type="ARBA" id="ARBA00023125"/>
    </source>
</evidence>
<protein>
    <submittedName>
        <fullName evidence="5">TetR/AcrR family transcriptional regulator</fullName>
    </submittedName>
</protein>
<feature type="DNA-binding region" description="H-T-H motif" evidence="2">
    <location>
        <begin position="57"/>
        <end position="76"/>
    </location>
</feature>
<dbReference type="SUPFAM" id="SSF46689">
    <property type="entry name" value="Homeodomain-like"/>
    <property type="match status" value="1"/>
</dbReference>
<evidence type="ECO:0000313" key="6">
    <source>
        <dbReference type="Proteomes" id="UP001166585"/>
    </source>
</evidence>
<gene>
    <name evidence="5" type="ORF">KIP89_02760</name>
</gene>
<dbReference type="PROSITE" id="PS50977">
    <property type="entry name" value="HTH_TETR_2"/>
    <property type="match status" value="1"/>
</dbReference>
<organism evidence="5 6">
    <name type="scientific">Ancylobacter radicis</name>
    <dbReference type="NCBI Taxonomy" id="2836179"/>
    <lineage>
        <taxon>Bacteria</taxon>
        <taxon>Pseudomonadati</taxon>
        <taxon>Pseudomonadota</taxon>
        <taxon>Alphaproteobacteria</taxon>
        <taxon>Hyphomicrobiales</taxon>
        <taxon>Xanthobacteraceae</taxon>
        <taxon>Ancylobacter</taxon>
    </lineage>
</organism>
<evidence type="ECO:0000256" key="3">
    <source>
        <dbReference type="SAM" id="MobiDB-lite"/>
    </source>
</evidence>
<dbReference type="InterPro" id="IPR036271">
    <property type="entry name" value="Tet_transcr_reg_TetR-rel_C_sf"/>
</dbReference>